<sequence>MKWSSWRVVELFCEAVPYRPTTQNAKRRKAREGSCQYDFILVFDRERAGGIGSTWVPLERVNPSPSPTHSARESELAKAEAVLKGETWCSRETKSIWGHLNTLVELELAFEASIVSMRFFDVGFKYLEFEVKHGHYLARRNKAAEKNEEIKAWRSPSPIGESPIGLEIAFCSSVLCSEIKGHIGDEME</sequence>
<gene>
    <name evidence="1" type="ORF">H5410_051106</name>
</gene>
<evidence type="ECO:0000313" key="1">
    <source>
        <dbReference type="EMBL" id="KAG5580479.1"/>
    </source>
</evidence>
<reference evidence="1 2" key="1">
    <citation type="submission" date="2020-09" db="EMBL/GenBank/DDBJ databases">
        <title>De no assembly of potato wild relative species, Solanum commersonii.</title>
        <authorList>
            <person name="Cho K."/>
        </authorList>
    </citation>
    <scope>NUCLEOTIDE SEQUENCE [LARGE SCALE GENOMIC DNA]</scope>
    <source>
        <strain evidence="1">LZ3.2</strain>
        <tissue evidence="1">Leaf</tissue>
    </source>
</reference>
<dbReference type="AlphaFoldDB" id="A0A9J5WYM7"/>
<dbReference type="Proteomes" id="UP000824120">
    <property type="component" value="Chromosome 10"/>
</dbReference>
<name>A0A9J5WYM7_SOLCO</name>
<keyword evidence="2" id="KW-1185">Reference proteome</keyword>
<accession>A0A9J5WYM7</accession>
<dbReference type="EMBL" id="JACXVP010000010">
    <property type="protein sequence ID" value="KAG5580479.1"/>
    <property type="molecule type" value="Genomic_DNA"/>
</dbReference>
<organism evidence="1 2">
    <name type="scientific">Solanum commersonii</name>
    <name type="common">Commerson's wild potato</name>
    <name type="synonym">Commerson's nightshade</name>
    <dbReference type="NCBI Taxonomy" id="4109"/>
    <lineage>
        <taxon>Eukaryota</taxon>
        <taxon>Viridiplantae</taxon>
        <taxon>Streptophyta</taxon>
        <taxon>Embryophyta</taxon>
        <taxon>Tracheophyta</taxon>
        <taxon>Spermatophyta</taxon>
        <taxon>Magnoliopsida</taxon>
        <taxon>eudicotyledons</taxon>
        <taxon>Gunneridae</taxon>
        <taxon>Pentapetalae</taxon>
        <taxon>asterids</taxon>
        <taxon>lamiids</taxon>
        <taxon>Solanales</taxon>
        <taxon>Solanaceae</taxon>
        <taxon>Solanoideae</taxon>
        <taxon>Solaneae</taxon>
        <taxon>Solanum</taxon>
    </lineage>
</organism>
<comment type="caution">
    <text evidence="1">The sequence shown here is derived from an EMBL/GenBank/DDBJ whole genome shotgun (WGS) entry which is preliminary data.</text>
</comment>
<protein>
    <submittedName>
        <fullName evidence="1">Uncharacterized protein</fullName>
    </submittedName>
</protein>
<proteinExistence type="predicted"/>
<evidence type="ECO:0000313" key="2">
    <source>
        <dbReference type="Proteomes" id="UP000824120"/>
    </source>
</evidence>